<name>W4P6P0_9BACE</name>
<evidence type="ECO:0000313" key="2">
    <source>
        <dbReference type="EMBL" id="GAE15078.1"/>
    </source>
</evidence>
<evidence type="ECO:0000256" key="1">
    <source>
        <dbReference type="SAM" id="MobiDB-lite"/>
    </source>
</evidence>
<organism evidence="2 3">
    <name type="scientific">Bacteroides pyogenes JCM 6292</name>
    <dbReference type="NCBI Taxonomy" id="1235809"/>
    <lineage>
        <taxon>Bacteria</taxon>
        <taxon>Pseudomonadati</taxon>
        <taxon>Bacteroidota</taxon>
        <taxon>Bacteroidia</taxon>
        <taxon>Bacteroidales</taxon>
        <taxon>Bacteroidaceae</taxon>
        <taxon>Bacteroides</taxon>
    </lineage>
</organism>
<evidence type="ECO:0000313" key="3">
    <source>
        <dbReference type="Proteomes" id="UP000018861"/>
    </source>
</evidence>
<sequence length="58" mass="6507">MKKRRRALKSNTAGFEKNTAGFLSKHHVAQTEAQENVAGDLQASGRTRCSPNARWQEH</sequence>
<proteinExistence type="predicted"/>
<protein>
    <submittedName>
        <fullName evidence="2">Uncharacterized protein</fullName>
    </submittedName>
</protein>
<dbReference type="EMBL" id="BAIQ01000011">
    <property type="protein sequence ID" value="GAE15078.1"/>
    <property type="molecule type" value="Genomic_DNA"/>
</dbReference>
<gene>
    <name evidence="2" type="ORF">JCM6292_1305</name>
</gene>
<feature type="region of interest" description="Disordered" evidence="1">
    <location>
        <begin position="35"/>
        <end position="58"/>
    </location>
</feature>
<dbReference type="AlphaFoldDB" id="W4P6P0"/>
<dbReference type="Proteomes" id="UP000018861">
    <property type="component" value="Unassembled WGS sequence"/>
</dbReference>
<reference evidence="2 3" key="1">
    <citation type="journal article" date="2014" name="Genome Announc.">
        <title>Draft Genome Sequences of Three Strains of Bacteroides pyogenes Isolated from a Cat and Swine.</title>
        <authorList>
            <person name="Sakamoto M."/>
            <person name="Oshima K."/>
            <person name="Suda W."/>
            <person name="Kitamura K."/>
            <person name="Iida T."/>
            <person name="Hattori M."/>
            <person name="Ohkuma M."/>
        </authorList>
    </citation>
    <scope>NUCLEOTIDE SEQUENCE [LARGE SCALE GENOMIC DNA]</scope>
    <source>
        <strain evidence="2 3">JCM 6292</strain>
    </source>
</reference>
<accession>W4P6P0</accession>
<comment type="caution">
    <text evidence="2">The sequence shown here is derived from an EMBL/GenBank/DDBJ whole genome shotgun (WGS) entry which is preliminary data.</text>
</comment>